<keyword evidence="1" id="KW-0472">Membrane</keyword>
<feature type="transmembrane region" description="Helical" evidence="1">
    <location>
        <begin position="121"/>
        <end position="141"/>
    </location>
</feature>
<dbReference type="PANTHER" id="PTHR35394">
    <property type="entry name" value="DUF3176 DOMAIN-CONTAINING PROTEIN"/>
    <property type="match status" value="1"/>
</dbReference>
<feature type="transmembrane region" description="Helical" evidence="1">
    <location>
        <begin position="537"/>
        <end position="559"/>
    </location>
</feature>
<keyword evidence="1" id="KW-1133">Transmembrane helix</keyword>
<gene>
    <name evidence="2" type="ORF">PFICI_09379</name>
</gene>
<dbReference type="GeneID" id="19274392"/>
<dbReference type="PANTHER" id="PTHR35394:SF5">
    <property type="entry name" value="DUF3176 DOMAIN-CONTAINING PROTEIN"/>
    <property type="match status" value="1"/>
</dbReference>
<dbReference type="InParanoid" id="W3X300"/>
<accession>W3X300</accession>
<dbReference type="OMA" id="TKLDWIS"/>
<proteinExistence type="predicted"/>
<organism evidence="2 3">
    <name type="scientific">Pestalotiopsis fici (strain W106-1 / CGMCC3.15140)</name>
    <dbReference type="NCBI Taxonomy" id="1229662"/>
    <lineage>
        <taxon>Eukaryota</taxon>
        <taxon>Fungi</taxon>
        <taxon>Dikarya</taxon>
        <taxon>Ascomycota</taxon>
        <taxon>Pezizomycotina</taxon>
        <taxon>Sordariomycetes</taxon>
        <taxon>Xylariomycetidae</taxon>
        <taxon>Amphisphaeriales</taxon>
        <taxon>Sporocadaceae</taxon>
        <taxon>Pestalotiopsis</taxon>
    </lineage>
</organism>
<keyword evidence="1" id="KW-0812">Transmembrane</keyword>
<reference evidence="3" key="1">
    <citation type="journal article" date="2015" name="BMC Genomics">
        <title>Genomic and transcriptomic analysis of the endophytic fungus Pestalotiopsis fici reveals its lifestyle and high potential for synthesis of natural products.</title>
        <authorList>
            <person name="Wang X."/>
            <person name="Zhang X."/>
            <person name="Liu L."/>
            <person name="Xiang M."/>
            <person name="Wang W."/>
            <person name="Sun X."/>
            <person name="Che Y."/>
            <person name="Guo L."/>
            <person name="Liu G."/>
            <person name="Guo L."/>
            <person name="Wang C."/>
            <person name="Yin W.B."/>
            <person name="Stadler M."/>
            <person name="Zhang X."/>
            <person name="Liu X."/>
        </authorList>
    </citation>
    <scope>NUCLEOTIDE SEQUENCE [LARGE SCALE GENOMIC DNA]</scope>
    <source>
        <strain evidence="3">W106-1 / CGMCC3.15140</strain>
    </source>
</reference>
<dbReference type="AlphaFoldDB" id="W3X300"/>
<dbReference type="EMBL" id="KI912114">
    <property type="protein sequence ID" value="ETS79526.1"/>
    <property type="molecule type" value="Genomic_DNA"/>
</dbReference>
<protein>
    <submittedName>
        <fullName evidence="2">Uncharacterized protein</fullName>
    </submittedName>
</protein>
<dbReference type="OrthoDB" id="5242705at2759"/>
<dbReference type="Pfam" id="PF11374">
    <property type="entry name" value="DUF3176"/>
    <property type="match status" value="1"/>
</dbReference>
<dbReference type="Proteomes" id="UP000030651">
    <property type="component" value="Unassembled WGS sequence"/>
</dbReference>
<evidence type="ECO:0000256" key="1">
    <source>
        <dbReference type="SAM" id="Phobius"/>
    </source>
</evidence>
<dbReference type="HOGENOM" id="CLU_015092_4_1_1"/>
<name>W3X300_PESFW</name>
<evidence type="ECO:0000313" key="3">
    <source>
        <dbReference type="Proteomes" id="UP000030651"/>
    </source>
</evidence>
<sequence>MPAPPPFDLEAPSPLDRIAGHYVELNEMKPQRTLTGSTRVDDSPISTPVVATMDAKPRDTIPEELPQRLEPVAKPSSNWWIVEGVAWIASAIALAVVIATVAMTDGKPLPTWPMDITLNSFISFMTTIMKAAAAIPVAEGISQLKWLWYRKAGAVRDIQTFDEASRGTWGSAKLLVSTRGIHLGKLGAIITIILLAVDPFVQQVVVYEKQPVISEYTNSSVPIVANYSDYAYGGIMSTREPTLSMKAAINNGLFDTSDEPQNDFTISASCATGNCTWSSTYYTLGVCSKCANTTSQITSNCGEQFGTLPATCNYTLPNGMAFDGTRRGQAYMNSSGEYESLAYNNSQSTIGVVSTMRGLHDLSSSTLLGVVSNECVLYVCVNEYQGNVTNGVFTETLVSTYTGDENPVMSENITISVPNSDTEYWFGATAWLAVSMHLSSYFTGSVTGGTGTQSSTSDVVGALFEFGEDGSGSGTQKVGGENNTIASVAAAMTKMLRMYDLSVDSSTWNTTDPNSTSIDRFALGIAWTTETFVHVRWLWMILPVALEVLVLVFLVGTVFQSNRSGLPGWKSSTMPLIQGKLGELQLAIAEKRRSKL</sequence>
<evidence type="ECO:0000313" key="2">
    <source>
        <dbReference type="EMBL" id="ETS79526.1"/>
    </source>
</evidence>
<feature type="transmembrane region" description="Helical" evidence="1">
    <location>
        <begin position="78"/>
        <end position="101"/>
    </location>
</feature>
<keyword evidence="3" id="KW-1185">Reference proteome</keyword>
<dbReference type="eggNOG" id="ENOG502RZ8N">
    <property type="taxonomic scope" value="Eukaryota"/>
</dbReference>
<dbReference type="RefSeq" id="XP_007836151.1">
    <property type="nucleotide sequence ID" value="XM_007837960.1"/>
</dbReference>
<dbReference type="KEGG" id="pfy:PFICI_09379"/>
<dbReference type="InterPro" id="IPR021514">
    <property type="entry name" value="DUF3176"/>
</dbReference>